<dbReference type="PROSITE" id="PS50089">
    <property type="entry name" value="ZF_RING_2"/>
    <property type="match status" value="1"/>
</dbReference>
<dbReference type="PANTHER" id="PTHR45931">
    <property type="entry name" value="SI:CH211-59O9.10"/>
    <property type="match status" value="1"/>
</dbReference>
<dbReference type="InterPro" id="IPR013083">
    <property type="entry name" value="Znf_RING/FYVE/PHD"/>
</dbReference>
<dbReference type="GO" id="GO:0008270">
    <property type="term" value="F:zinc ion binding"/>
    <property type="evidence" value="ECO:0007669"/>
    <property type="project" value="UniProtKB-KW"/>
</dbReference>
<sequence length="333" mass="36841">MASEDSLKQKLQDLQKQLGKKQTFEEAVTSIRSILLENYSSASPSLRKSIYAVICRVATILQTRYTTPGFWLAGLRLFEDAERIVAESSQMEHLKTCIARALEHIGDAENGPQASHSTPDNLRRDSRFLFEGHLTVGPEPPPPAWLVAQNLLTTLATTQGQISAAESSRTQGETNRTGNVGEGASSAMLEELINTMQEISGMQDLDSVIEASLQEIGAGPKKPPPASKELVAKLPVITVTEEILVRLGSETECAVCRENLVIGDKMQELPCKHLFHPNCLKPWLDENNSCPICRHELQTDDHAYESRKEREKEAEEERKGAANALRGGEYMYV</sequence>
<dbReference type="InterPro" id="IPR051834">
    <property type="entry name" value="RING_finger_E3_ligase"/>
</dbReference>
<gene>
    <name evidence="11" type="ORF">H6P81_002111</name>
</gene>
<evidence type="ECO:0000313" key="11">
    <source>
        <dbReference type="EMBL" id="KAG9457603.1"/>
    </source>
</evidence>
<dbReference type="CDD" id="cd16667">
    <property type="entry name" value="RING-H2_RNF126-like"/>
    <property type="match status" value="1"/>
</dbReference>
<feature type="region of interest" description="Disordered" evidence="9">
    <location>
        <begin position="162"/>
        <end position="182"/>
    </location>
</feature>
<evidence type="ECO:0000256" key="7">
    <source>
        <dbReference type="ARBA" id="ARBA00022833"/>
    </source>
</evidence>
<dbReference type="EMBL" id="JAINDJ010000002">
    <property type="protein sequence ID" value="KAG9457603.1"/>
    <property type="molecule type" value="Genomic_DNA"/>
</dbReference>
<feature type="domain" description="RING-type" evidence="10">
    <location>
        <begin position="253"/>
        <end position="294"/>
    </location>
</feature>
<keyword evidence="5 8" id="KW-0863">Zinc-finger</keyword>
<dbReference type="InterPro" id="IPR001841">
    <property type="entry name" value="Znf_RING"/>
</dbReference>
<dbReference type="Pfam" id="PF13639">
    <property type="entry name" value="zf-RING_2"/>
    <property type="match status" value="1"/>
</dbReference>
<dbReference type="SUPFAM" id="SSF57850">
    <property type="entry name" value="RING/U-box"/>
    <property type="match status" value="1"/>
</dbReference>
<evidence type="ECO:0000256" key="5">
    <source>
        <dbReference type="ARBA" id="ARBA00022771"/>
    </source>
</evidence>
<dbReference type="FunFam" id="3.30.40.10:FF:000127">
    <property type="entry name" value="E3 ubiquitin-protein ligase RNF181"/>
    <property type="match status" value="1"/>
</dbReference>
<dbReference type="AlphaFoldDB" id="A0AAV7F9K3"/>
<keyword evidence="12" id="KW-1185">Reference proteome</keyword>
<comment type="catalytic activity">
    <reaction evidence="1">
        <text>S-ubiquitinyl-[E2 ubiquitin-conjugating enzyme]-L-cysteine + [acceptor protein]-L-lysine = [E2 ubiquitin-conjugating enzyme]-L-cysteine + N(6)-ubiquitinyl-[acceptor protein]-L-lysine.</text>
        <dbReference type="EC" id="2.3.2.27"/>
    </reaction>
</comment>
<dbReference type="GO" id="GO:0016567">
    <property type="term" value="P:protein ubiquitination"/>
    <property type="evidence" value="ECO:0007669"/>
    <property type="project" value="UniProtKB-ARBA"/>
</dbReference>
<keyword evidence="4" id="KW-0479">Metal-binding</keyword>
<reference evidence="11 12" key="1">
    <citation type="submission" date="2021-07" db="EMBL/GenBank/DDBJ databases">
        <title>The Aristolochia fimbriata genome: insights into angiosperm evolution, floral development and chemical biosynthesis.</title>
        <authorList>
            <person name="Jiao Y."/>
        </authorList>
    </citation>
    <scope>NUCLEOTIDE SEQUENCE [LARGE SCALE GENOMIC DNA]</scope>
    <source>
        <strain evidence="11">IBCAS-2021</strain>
        <tissue evidence="11">Leaf</tissue>
    </source>
</reference>
<evidence type="ECO:0000256" key="1">
    <source>
        <dbReference type="ARBA" id="ARBA00000900"/>
    </source>
</evidence>
<feature type="region of interest" description="Disordered" evidence="9">
    <location>
        <begin position="307"/>
        <end position="333"/>
    </location>
</feature>
<evidence type="ECO:0000256" key="4">
    <source>
        <dbReference type="ARBA" id="ARBA00022723"/>
    </source>
</evidence>
<keyword evidence="7" id="KW-0862">Zinc</keyword>
<dbReference type="Gene3D" id="3.30.40.10">
    <property type="entry name" value="Zinc/RING finger domain, C3HC4 (zinc finger)"/>
    <property type="match status" value="1"/>
</dbReference>
<proteinExistence type="predicted"/>
<evidence type="ECO:0000256" key="6">
    <source>
        <dbReference type="ARBA" id="ARBA00022786"/>
    </source>
</evidence>
<dbReference type="GO" id="GO:0006511">
    <property type="term" value="P:ubiquitin-dependent protein catabolic process"/>
    <property type="evidence" value="ECO:0007669"/>
    <property type="project" value="TreeGrafter"/>
</dbReference>
<protein>
    <recommendedName>
        <fullName evidence="2">RING-type E3 ubiquitin transferase</fullName>
        <ecNumber evidence="2">2.3.2.27</ecNumber>
    </recommendedName>
</protein>
<evidence type="ECO:0000256" key="9">
    <source>
        <dbReference type="SAM" id="MobiDB-lite"/>
    </source>
</evidence>
<organism evidence="11 12">
    <name type="scientific">Aristolochia fimbriata</name>
    <name type="common">White veined hardy Dutchman's pipe vine</name>
    <dbReference type="NCBI Taxonomy" id="158543"/>
    <lineage>
        <taxon>Eukaryota</taxon>
        <taxon>Viridiplantae</taxon>
        <taxon>Streptophyta</taxon>
        <taxon>Embryophyta</taxon>
        <taxon>Tracheophyta</taxon>
        <taxon>Spermatophyta</taxon>
        <taxon>Magnoliopsida</taxon>
        <taxon>Magnoliidae</taxon>
        <taxon>Piperales</taxon>
        <taxon>Aristolochiaceae</taxon>
        <taxon>Aristolochia</taxon>
    </lineage>
</organism>
<name>A0AAV7F9K3_ARIFI</name>
<dbReference type="Proteomes" id="UP000825729">
    <property type="component" value="Unassembled WGS sequence"/>
</dbReference>
<dbReference type="GO" id="GO:0005634">
    <property type="term" value="C:nucleus"/>
    <property type="evidence" value="ECO:0007669"/>
    <property type="project" value="TreeGrafter"/>
</dbReference>
<dbReference type="GO" id="GO:0061630">
    <property type="term" value="F:ubiquitin protein ligase activity"/>
    <property type="evidence" value="ECO:0007669"/>
    <property type="project" value="UniProtKB-EC"/>
</dbReference>
<evidence type="ECO:0000256" key="2">
    <source>
        <dbReference type="ARBA" id="ARBA00012483"/>
    </source>
</evidence>
<accession>A0AAV7F9K3</accession>
<evidence type="ECO:0000259" key="10">
    <source>
        <dbReference type="PROSITE" id="PS50089"/>
    </source>
</evidence>
<evidence type="ECO:0000256" key="8">
    <source>
        <dbReference type="PROSITE-ProRule" id="PRU00175"/>
    </source>
</evidence>
<evidence type="ECO:0000313" key="12">
    <source>
        <dbReference type="Proteomes" id="UP000825729"/>
    </source>
</evidence>
<dbReference type="PANTHER" id="PTHR45931:SF3">
    <property type="entry name" value="RING ZINC FINGER-CONTAINING PROTEIN"/>
    <property type="match status" value="1"/>
</dbReference>
<evidence type="ECO:0000256" key="3">
    <source>
        <dbReference type="ARBA" id="ARBA00022679"/>
    </source>
</evidence>
<comment type="caution">
    <text evidence="11">The sequence shown here is derived from an EMBL/GenBank/DDBJ whole genome shotgun (WGS) entry which is preliminary data.</text>
</comment>
<feature type="compositionally biased region" description="Polar residues" evidence="9">
    <location>
        <begin position="162"/>
        <end position="178"/>
    </location>
</feature>
<dbReference type="EC" id="2.3.2.27" evidence="2"/>
<feature type="compositionally biased region" description="Basic and acidic residues" evidence="9">
    <location>
        <begin position="307"/>
        <end position="320"/>
    </location>
</feature>
<dbReference type="SMART" id="SM00184">
    <property type="entry name" value="RING"/>
    <property type="match status" value="1"/>
</dbReference>
<keyword evidence="3" id="KW-0808">Transferase</keyword>
<keyword evidence="6" id="KW-0833">Ubl conjugation pathway</keyword>